<keyword evidence="5 7" id="KW-1133">Transmembrane helix</keyword>
<keyword evidence="2" id="KW-0813">Transport</keyword>
<dbReference type="Proteomes" id="UP000321934">
    <property type="component" value="Chromosome"/>
</dbReference>
<feature type="transmembrane region" description="Helical" evidence="7">
    <location>
        <begin position="169"/>
        <end position="186"/>
    </location>
</feature>
<keyword evidence="11" id="KW-1185">Reference proteome</keyword>
<protein>
    <submittedName>
        <fullName evidence="10">Cation transporter MnhB-like subunit</fullName>
    </submittedName>
</protein>
<keyword evidence="6 7" id="KW-0472">Membrane</keyword>
<dbReference type="OrthoDB" id="2085045at2"/>
<dbReference type="AlphaFoldDB" id="A0A5B8XEL3"/>
<feature type="transmembrane region" description="Helical" evidence="7">
    <location>
        <begin position="6"/>
        <end position="25"/>
    </location>
</feature>
<dbReference type="InterPro" id="IPR050616">
    <property type="entry name" value="CPA3_Na-H_Antiporter_A"/>
</dbReference>
<feature type="domain" description="MrpA C-terminal/MbhD" evidence="8">
    <location>
        <begin position="16"/>
        <end position="77"/>
    </location>
</feature>
<keyword evidence="3" id="KW-1003">Cell membrane</keyword>
<name>A0A5B8XEL3_9RICK</name>
<dbReference type="EMBL" id="CP029077">
    <property type="protein sequence ID" value="QED23748.1"/>
    <property type="molecule type" value="Genomic_DNA"/>
</dbReference>
<evidence type="ECO:0000256" key="5">
    <source>
        <dbReference type="ARBA" id="ARBA00022989"/>
    </source>
</evidence>
<sequence length="196" mass="21766">MLFFNYLMIMALSVSALIVSFIVIFSSTIVSVFAYGILSLFLTTMYLVLCAPDVAITEAAVGSAISTMFFLMAIRAIENNISHKQKHEKKERIKISLKNATIVKSSIVFCLFVLMIYIGVSDAFIEIGKLGNAVNFESSNYYIEHSYQETGVKNIVTSVLASYRGFDTLVENLVIMTSAIGVYFILKTKDAEEDVN</sequence>
<gene>
    <name evidence="10" type="ORF">Deia_00962</name>
</gene>
<evidence type="ECO:0000256" key="7">
    <source>
        <dbReference type="SAM" id="Phobius"/>
    </source>
</evidence>
<evidence type="ECO:0000313" key="10">
    <source>
        <dbReference type="EMBL" id="QED23748.1"/>
    </source>
</evidence>
<evidence type="ECO:0000256" key="1">
    <source>
        <dbReference type="ARBA" id="ARBA00004651"/>
    </source>
</evidence>
<dbReference type="GO" id="GO:0005886">
    <property type="term" value="C:plasma membrane"/>
    <property type="evidence" value="ECO:0007669"/>
    <property type="project" value="UniProtKB-SubCell"/>
</dbReference>
<keyword evidence="4 7" id="KW-0812">Transmembrane</keyword>
<organism evidence="10 11">
    <name type="scientific">Candidatus Deianiraea vastatrix</name>
    <dbReference type="NCBI Taxonomy" id="2163644"/>
    <lineage>
        <taxon>Bacteria</taxon>
        <taxon>Pseudomonadati</taxon>
        <taxon>Pseudomonadota</taxon>
        <taxon>Alphaproteobacteria</taxon>
        <taxon>Rickettsiales</taxon>
        <taxon>Candidatus Deianiraeaceae</taxon>
        <taxon>Candidatus Deianiraea</taxon>
    </lineage>
</organism>
<proteinExistence type="predicted"/>
<evidence type="ECO:0000259" key="8">
    <source>
        <dbReference type="Pfam" id="PF13244"/>
    </source>
</evidence>
<accession>A0A5B8XEL3</accession>
<evidence type="ECO:0000256" key="3">
    <source>
        <dbReference type="ARBA" id="ARBA00022475"/>
    </source>
</evidence>
<dbReference type="InterPro" id="IPR046806">
    <property type="entry name" value="MrpA_C/MbhE"/>
</dbReference>
<dbReference type="PANTHER" id="PTHR43373">
    <property type="entry name" value="NA(+)/H(+) ANTIPORTER SUBUNIT"/>
    <property type="match status" value="1"/>
</dbReference>
<dbReference type="PANTHER" id="PTHR43373:SF1">
    <property type="entry name" value="NA(+)_H(+) ANTIPORTER SUBUNIT A"/>
    <property type="match status" value="1"/>
</dbReference>
<feature type="transmembrane region" description="Helical" evidence="7">
    <location>
        <begin position="32"/>
        <end position="49"/>
    </location>
</feature>
<feature type="domain" description="MrpA C-terminal/MbhE" evidence="9">
    <location>
        <begin position="113"/>
        <end position="187"/>
    </location>
</feature>
<comment type="subcellular location">
    <subcellularLocation>
        <location evidence="1">Cell membrane</location>
        <topology evidence="1">Multi-pass membrane protein</topology>
    </subcellularLocation>
</comment>
<dbReference type="Pfam" id="PF20501">
    <property type="entry name" value="MbhE"/>
    <property type="match status" value="1"/>
</dbReference>
<evidence type="ECO:0000256" key="2">
    <source>
        <dbReference type="ARBA" id="ARBA00022448"/>
    </source>
</evidence>
<reference evidence="10 11" key="1">
    <citation type="journal article" date="2019" name="ISME J.">
        <title>Deianiraea, an extracellular bacterium associated with the ciliate Paramecium, suggests an alternative scenario for the evolution of Rickettsiales.</title>
        <authorList>
            <person name="Castelli M."/>
            <person name="Sabaneyeva E."/>
            <person name="Lanzoni O."/>
            <person name="Lebedeva N."/>
            <person name="Floriano A.M."/>
            <person name="Gaiarsa S."/>
            <person name="Benken K."/>
            <person name="Modeo L."/>
            <person name="Bandi C."/>
            <person name="Potekhin A."/>
            <person name="Sassera D."/>
            <person name="Petroni G."/>
        </authorList>
    </citation>
    <scope>NUCLEOTIDE SEQUENCE [LARGE SCALE GENOMIC DNA]</scope>
    <source>
        <strain evidence="10">CyL4-1</strain>
    </source>
</reference>
<dbReference type="Pfam" id="PF13244">
    <property type="entry name" value="MbhD"/>
    <property type="match status" value="1"/>
</dbReference>
<dbReference type="InterPro" id="IPR025383">
    <property type="entry name" value="MrpA_C/MbhD"/>
</dbReference>
<dbReference type="RefSeq" id="WP_146821079.1">
    <property type="nucleotide sequence ID" value="NZ_CP029077.1"/>
</dbReference>
<evidence type="ECO:0000256" key="6">
    <source>
        <dbReference type="ARBA" id="ARBA00023136"/>
    </source>
</evidence>
<evidence type="ECO:0000259" key="9">
    <source>
        <dbReference type="Pfam" id="PF20501"/>
    </source>
</evidence>
<feature type="transmembrane region" description="Helical" evidence="7">
    <location>
        <begin position="97"/>
        <end position="120"/>
    </location>
</feature>
<evidence type="ECO:0000256" key="4">
    <source>
        <dbReference type="ARBA" id="ARBA00022692"/>
    </source>
</evidence>
<evidence type="ECO:0000313" key="11">
    <source>
        <dbReference type="Proteomes" id="UP000321934"/>
    </source>
</evidence>